<dbReference type="AlphaFoldDB" id="A0A0E9PTZ6"/>
<evidence type="ECO:0000256" key="1">
    <source>
        <dbReference type="SAM" id="MobiDB-lite"/>
    </source>
</evidence>
<reference evidence="2" key="1">
    <citation type="submission" date="2014-11" db="EMBL/GenBank/DDBJ databases">
        <authorList>
            <person name="Amaro Gonzalez C."/>
        </authorList>
    </citation>
    <scope>NUCLEOTIDE SEQUENCE</scope>
</reference>
<sequence>MLRSQFHHGHTYIWSCLNSQSWSGSQSEDDTKSGGVSGTVT</sequence>
<reference evidence="2" key="2">
    <citation type="journal article" date="2015" name="Fish Shellfish Immunol.">
        <title>Early steps in the European eel (Anguilla anguilla)-Vibrio vulnificus interaction in the gills: Role of the RtxA13 toxin.</title>
        <authorList>
            <person name="Callol A."/>
            <person name="Pajuelo D."/>
            <person name="Ebbesson L."/>
            <person name="Teles M."/>
            <person name="MacKenzie S."/>
            <person name="Amaro C."/>
        </authorList>
    </citation>
    <scope>NUCLEOTIDE SEQUENCE</scope>
</reference>
<proteinExistence type="predicted"/>
<protein>
    <submittedName>
        <fullName evidence="2">Uncharacterized protein</fullName>
    </submittedName>
</protein>
<organism evidence="2">
    <name type="scientific">Anguilla anguilla</name>
    <name type="common">European freshwater eel</name>
    <name type="synonym">Muraena anguilla</name>
    <dbReference type="NCBI Taxonomy" id="7936"/>
    <lineage>
        <taxon>Eukaryota</taxon>
        <taxon>Metazoa</taxon>
        <taxon>Chordata</taxon>
        <taxon>Craniata</taxon>
        <taxon>Vertebrata</taxon>
        <taxon>Euteleostomi</taxon>
        <taxon>Actinopterygii</taxon>
        <taxon>Neopterygii</taxon>
        <taxon>Teleostei</taxon>
        <taxon>Anguilliformes</taxon>
        <taxon>Anguillidae</taxon>
        <taxon>Anguilla</taxon>
    </lineage>
</organism>
<evidence type="ECO:0000313" key="2">
    <source>
        <dbReference type="EMBL" id="JAH07318.1"/>
    </source>
</evidence>
<dbReference type="EMBL" id="GBXM01101259">
    <property type="protein sequence ID" value="JAH07318.1"/>
    <property type="molecule type" value="Transcribed_RNA"/>
</dbReference>
<name>A0A0E9PTZ6_ANGAN</name>
<feature type="region of interest" description="Disordered" evidence="1">
    <location>
        <begin position="20"/>
        <end position="41"/>
    </location>
</feature>
<accession>A0A0E9PTZ6</accession>